<dbReference type="PANTHER" id="PTHR30399">
    <property type="entry name" value="UNCHARACTERIZED PROTEIN YGJP"/>
    <property type="match status" value="1"/>
</dbReference>
<dbReference type="eggNOG" id="COG1451">
    <property type="taxonomic scope" value="Bacteria"/>
</dbReference>
<dbReference type="AlphaFoldDB" id="G7UTP2"/>
<proteinExistence type="predicted"/>
<dbReference type="CDD" id="cd07344">
    <property type="entry name" value="M48_yhfN_like"/>
    <property type="match status" value="1"/>
</dbReference>
<sequence length="260" mass="29414">MLLRRLIAKPPQSVERDTVLVAGADGLAPIQVQRVRDPRARRIRLSVDERGARLTLPVRASLSAGERFLELHRPWLLEQLARSAVPASVQPLQPGVTTTLPLRGQELPLHWQPGRYTRLELAGDGIHLQWPQRASAAMLARALREFYEAQGRADIGRWMPGHLAGLPRVPGRIRFKVMSSQWGSLSADGAMALDLSLILARPRAFEYVLVHELCHLAQANHSAAFWHEVQCRFPDWRAERAYFHDQGRRLKAQLRALLQD</sequence>
<accession>G7UTP2</accession>
<dbReference type="Proteomes" id="UP000005870">
    <property type="component" value="Chromosome"/>
</dbReference>
<reference evidence="2 3" key="1">
    <citation type="journal article" date="2012" name="J. Bacteriol.">
        <title>Complete Genome Sequence of the BTEX-Degrading Bacterium Pseudoxanthomonas spadix BD-a59.</title>
        <authorList>
            <person name="Lee S.H."/>
            <person name="Jin H.M."/>
            <person name="Lee H.J."/>
            <person name="Kim J.M."/>
            <person name="Jeon C.O."/>
        </authorList>
    </citation>
    <scope>NUCLEOTIDE SEQUENCE [LARGE SCALE GENOMIC DNA]</scope>
    <source>
        <strain evidence="2 3">BD-a59</strain>
    </source>
</reference>
<dbReference type="STRING" id="1045855.DSC_01450"/>
<dbReference type="Pfam" id="PF01863">
    <property type="entry name" value="YgjP-like"/>
    <property type="match status" value="1"/>
</dbReference>
<dbReference type="InterPro" id="IPR053136">
    <property type="entry name" value="UTP_pyrophosphatase-like"/>
</dbReference>
<dbReference type="InterPro" id="IPR002725">
    <property type="entry name" value="YgjP-like_metallopeptidase"/>
</dbReference>
<evidence type="ECO:0000313" key="2">
    <source>
        <dbReference type="EMBL" id="AER54943.1"/>
    </source>
</evidence>
<dbReference type="KEGG" id="psd:DSC_01450"/>
<evidence type="ECO:0000313" key="3">
    <source>
        <dbReference type="Proteomes" id="UP000005870"/>
    </source>
</evidence>
<dbReference type="EMBL" id="CP003093">
    <property type="protein sequence ID" value="AER54943.1"/>
    <property type="molecule type" value="Genomic_DNA"/>
</dbReference>
<dbReference type="OrthoDB" id="9811177at2"/>
<feature type="domain" description="YgjP-like metallopeptidase" evidence="1">
    <location>
        <begin position="41"/>
        <end position="243"/>
    </location>
</feature>
<gene>
    <name evidence="2" type="ordered locus">DSC_01450</name>
</gene>
<evidence type="ECO:0000259" key="1">
    <source>
        <dbReference type="Pfam" id="PF01863"/>
    </source>
</evidence>
<name>G7UTP2_PSEUP</name>
<dbReference type="Gene3D" id="3.30.2010.10">
    <property type="entry name" value="Metalloproteases ('zincins'), catalytic domain"/>
    <property type="match status" value="1"/>
</dbReference>
<keyword evidence="3" id="KW-1185">Reference proteome</keyword>
<dbReference type="RefSeq" id="WP_014159121.1">
    <property type="nucleotide sequence ID" value="NC_016147.2"/>
</dbReference>
<organism evidence="2 3">
    <name type="scientific">Pseudoxanthomonas spadix (strain BD-a59)</name>
    <dbReference type="NCBI Taxonomy" id="1045855"/>
    <lineage>
        <taxon>Bacteria</taxon>
        <taxon>Pseudomonadati</taxon>
        <taxon>Pseudomonadota</taxon>
        <taxon>Gammaproteobacteria</taxon>
        <taxon>Lysobacterales</taxon>
        <taxon>Lysobacteraceae</taxon>
        <taxon>Pseudoxanthomonas</taxon>
    </lineage>
</organism>
<protein>
    <recommendedName>
        <fullName evidence="1">YgjP-like metallopeptidase domain-containing protein</fullName>
    </recommendedName>
</protein>
<dbReference type="HOGENOM" id="CLU_065947_2_1_6"/>
<dbReference type="PANTHER" id="PTHR30399:SF1">
    <property type="entry name" value="UTP PYROPHOSPHATASE"/>
    <property type="match status" value="1"/>
</dbReference>